<protein>
    <submittedName>
        <fullName evidence="1">Uncharacterized protein</fullName>
    </submittedName>
</protein>
<evidence type="ECO:0000313" key="1">
    <source>
        <dbReference type="EMBL" id="KAJ0014624.1"/>
    </source>
</evidence>
<organism evidence="1 2">
    <name type="scientific">Pistacia integerrima</name>
    <dbReference type="NCBI Taxonomy" id="434235"/>
    <lineage>
        <taxon>Eukaryota</taxon>
        <taxon>Viridiplantae</taxon>
        <taxon>Streptophyta</taxon>
        <taxon>Embryophyta</taxon>
        <taxon>Tracheophyta</taxon>
        <taxon>Spermatophyta</taxon>
        <taxon>Magnoliopsida</taxon>
        <taxon>eudicotyledons</taxon>
        <taxon>Gunneridae</taxon>
        <taxon>Pentapetalae</taxon>
        <taxon>rosids</taxon>
        <taxon>malvids</taxon>
        <taxon>Sapindales</taxon>
        <taxon>Anacardiaceae</taxon>
        <taxon>Pistacia</taxon>
    </lineage>
</organism>
<keyword evidence="2" id="KW-1185">Reference proteome</keyword>
<name>A0ACC0XBP1_9ROSI</name>
<gene>
    <name evidence="1" type="ORF">Pint_21254</name>
</gene>
<accession>A0ACC0XBP1</accession>
<dbReference type="Proteomes" id="UP001163603">
    <property type="component" value="Chromosome 13"/>
</dbReference>
<reference evidence="2" key="1">
    <citation type="journal article" date="2023" name="G3 (Bethesda)">
        <title>Genome assembly and association tests identify interacting loci associated with vigor, precocity, and sex in interspecific pistachio rootstocks.</title>
        <authorList>
            <person name="Palmer W."/>
            <person name="Jacygrad E."/>
            <person name="Sagayaradj S."/>
            <person name="Cavanaugh K."/>
            <person name="Han R."/>
            <person name="Bertier L."/>
            <person name="Beede B."/>
            <person name="Kafkas S."/>
            <person name="Golino D."/>
            <person name="Preece J."/>
            <person name="Michelmore R."/>
        </authorList>
    </citation>
    <scope>NUCLEOTIDE SEQUENCE [LARGE SCALE GENOMIC DNA]</scope>
</reference>
<dbReference type="EMBL" id="CM047748">
    <property type="protein sequence ID" value="KAJ0014624.1"/>
    <property type="molecule type" value="Genomic_DNA"/>
</dbReference>
<evidence type="ECO:0000313" key="2">
    <source>
        <dbReference type="Proteomes" id="UP001163603"/>
    </source>
</evidence>
<comment type="caution">
    <text evidence="1">The sequence shown here is derived from an EMBL/GenBank/DDBJ whole genome shotgun (WGS) entry which is preliminary data.</text>
</comment>
<proteinExistence type="predicted"/>
<sequence>MGSSLKFVVVFFVSEATREILEKKKYLTKETDQYGWTPLHYAAYYDLPLGAEFLLEFDESAAFITDKDRKMTPLHVASSQGSLKVIEKILFHSPQCYELVDARGWNFLHFAMVSINEKDVDVLLEKPLVRTLIHQKDAKGNTPLHVLAASKRYNSFEFRSTNLKHKSNLQVINRQNISVEHILSYGFPELEQEIQALTQEVCNGQRPRGVICSSREPISENVGGPLSEDILGMEKAREPQLVVAALIATVTFVAAFTMPGGYQSEKGQDQGTAILSRNYHFQSFIIADSIAMSLSVSAVFIHFVMALSQNLGSLFVISYYLTEFAMLAMVLAFVFGILAVLPPSVGLGGAIPCICLGLFFLVSVLVAIVKR</sequence>